<gene>
    <name evidence="2" type="ORF">ABXZ36_06605</name>
</gene>
<keyword evidence="1" id="KW-0472">Membrane</keyword>
<reference evidence="2 3" key="1">
    <citation type="submission" date="2024-07" db="EMBL/GenBank/DDBJ databases">
        <title>The genome sequence of type strain Sediminicola arcticus GDMCC 1.2805.</title>
        <authorList>
            <person name="Liu Y."/>
        </authorList>
    </citation>
    <scope>NUCLEOTIDE SEQUENCE [LARGE SCALE GENOMIC DNA]</scope>
    <source>
        <strain evidence="2 3">GDMCC 1.2805</strain>
    </source>
</reference>
<organism evidence="2 3">
    <name type="scientific">Sediminicola arcticus</name>
    <dbReference type="NCBI Taxonomy" id="1574308"/>
    <lineage>
        <taxon>Bacteria</taxon>
        <taxon>Pseudomonadati</taxon>
        <taxon>Bacteroidota</taxon>
        <taxon>Flavobacteriia</taxon>
        <taxon>Flavobacteriales</taxon>
        <taxon>Flavobacteriaceae</taxon>
        <taxon>Sediminicola</taxon>
    </lineage>
</organism>
<proteinExistence type="predicted"/>
<sequence length="257" mass="29680">MIKFFRKIRQNLLIKNKTGKYFKYAIGEIVLVVIGILIALSINNWNEGRKLENDKKKLMHALKQEFSTNKVALENHLSGLNKHNSRLNKVINFSASAIELPIDSLRLYSSNLDFPLTLSLLNSVQEGTISSGKFEMLSDSLKHTINLLRDFTISRKEISDKLRDLTTISNSIDTDLVLSLSAYPDIPEVYYVQKPTSMHPDFIKNDDELVNLIKSSKTYSKLYQIYYFNTLDELWIKYGLLRLTNETIILIEKELKK</sequence>
<dbReference type="Proteomes" id="UP001549799">
    <property type="component" value="Unassembled WGS sequence"/>
</dbReference>
<dbReference type="Pfam" id="PF19578">
    <property type="entry name" value="DUF6090"/>
    <property type="match status" value="1"/>
</dbReference>
<protein>
    <submittedName>
        <fullName evidence="2">DUF6090 family protein</fullName>
    </submittedName>
</protein>
<evidence type="ECO:0000313" key="3">
    <source>
        <dbReference type="Proteomes" id="UP001549799"/>
    </source>
</evidence>
<feature type="transmembrane region" description="Helical" evidence="1">
    <location>
        <begin position="21"/>
        <end position="42"/>
    </location>
</feature>
<dbReference type="EMBL" id="JBEXAE010000002">
    <property type="protein sequence ID" value="MET6990313.1"/>
    <property type="molecule type" value="Genomic_DNA"/>
</dbReference>
<accession>A0ABV2ST28</accession>
<dbReference type="RefSeq" id="WP_354614703.1">
    <property type="nucleotide sequence ID" value="NZ_JBEXAE010000002.1"/>
</dbReference>
<dbReference type="InterPro" id="IPR045749">
    <property type="entry name" value="DUF6090"/>
</dbReference>
<evidence type="ECO:0000313" key="2">
    <source>
        <dbReference type="EMBL" id="MET6990313.1"/>
    </source>
</evidence>
<name>A0ABV2ST28_9FLAO</name>
<keyword evidence="3" id="KW-1185">Reference proteome</keyword>
<comment type="caution">
    <text evidence="2">The sequence shown here is derived from an EMBL/GenBank/DDBJ whole genome shotgun (WGS) entry which is preliminary data.</text>
</comment>
<evidence type="ECO:0000256" key="1">
    <source>
        <dbReference type="SAM" id="Phobius"/>
    </source>
</evidence>
<keyword evidence="1" id="KW-0812">Transmembrane</keyword>
<keyword evidence="1" id="KW-1133">Transmembrane helix</keyword>